<dbReference type="AlphaFoldDB" id="A0AAF0Y6A6"/>
<feature type="transmembrane region" description="Helical" evidence="5">
    <location>
        <begin position="93"/>
        <end position="116"/>
    </location>
</feature>
<dbReference type="InterPro" id="IPR006838">
    <property type="entry name" value="ADTRP_AIG1"/>
</dbReference>
<dbReference type="EMBL" id="CP086716">
    <property type="protein sequence ID" value="WOO81048.1"/>
    <property type="molecule type" value="Genomic_DNA"/>
</dbReference>
<organism evidence="6 7">
    <name type="scientific">Vanrija pseudolonga</name>
    <dbReference type="NCBI Taxonomy" id="143232"/>
    <lineage>
        <taxon>Eukaryota</taxon>
        <taxon>Fungi</taxon>
        <taxon>Dikarya</taxon>
        <taxon>Basidiomycota</taxon>
        <taxon>Agaricomycotina</taxon>
        <taxon>Tremellomycetes</taxon>
        <taxon>Trichosporonales</taxon>
        <taxon>Trichosporonaceae</taxon>
        <taxon>Vanrija</taxon>
    </lineage>
</organism>
<keyword evidence="4 5" id="KW-0472">Membrane</keyword>
<evidence type="ECO:0000256" key="3">
    <source>
        <dbReference type="ARBA" id="ARBA00022989"/>
    </source>
</evidence>
<dbReference type="GO" id="GO:0016020">
    <property type="term" value="C:membrane"/>
    <property type="evidence" value="ECO:0007669"/>
    <property type="project" value="InterPro"/>
</dbReference>
<evidence type="ECO:0000313" key="7">
    <source>
        <dbReference type="Proteomes" id="UP000827549"/>
    </source>
</evidence>
<dbReference type="GeneID" id="87807814"/>
<keyword evidence="7" id="KW-1185">Reference proteome</keyword>
<evidence type="ECO:0000256" key="2">
    <source>
        <dbReference type="ARBA" id="ARBA00022692"/>
    </source>
</evidence>
<name>A0AAF0Y6A6_9TREE</name>
<evidence type="ECO:0000256" key="4">
    <source>
        <dbReference type="ARBA" id="ARBA00023136"/>
    </source>
</evidence>
<proteinExistence type="predicted"/>
<evidence type="ECO:0000256" key="5">
    <source>
        <dbReference type="SAM" id="Phobius"/>
    </source>
</evidence>
<keyword evidence="3 5" id="KW-1133">Transmembrane helix</keyword>
<sequence>MARTDPAPSPVPALNVPRLLFHSAVTGTMVSAYVSLQRLTGELRAAAGVEEEYGGQYQFLTILGLIITVWTFALSAAEDIVPLHFLHATKRVFALAALPVEITISAIYWPLILLAPSLMLPPKLDAEVGPDGAPPALFWIPLWMDLGLHAVPALSLIIDFFFLEKKYRPPTSTRTAALLAAGLGTAYALWAEHCNTQNGHFAYPFLDVMDGTGRALTYTGAVGFAFVVFQGLNALHK</sequence>
<protein>
    <submittedName>
        <fullName evidence="6">UPF0641 membrane protein</fullName>
    </submittedName>
</protein>
<feature type="transmembrane region" description="Helical" evidence="5">
    <location>
        <begin position="175"/>
        <end position="191"/>
    </location>
</feature>
<dbReference type="Pfam" id="PF04750">
    <property type="entry name" value="Far-17a_AIG1"/>
    <property type="match status" value="1"/>
</dbReference>
<evidence type="ECO:0000313" key="6">
    <source>
        <dbReference type="EMBL" id="WOO81048.1"/>
    </source>
</evidence>
<accession>A0AAF0Y6A6</accession>
<dbReference type="PANTHER" id="PTHR10989">
    <property type="entry name" value="ANDROGEN-INDUCED PROTEIN 1-RELATED"/>
    <property type="match status" value="1"/>
</dbReference>
<reference evidence="6" key="1">
    <citation type="submission" date="2023-10" db="EMBL/GenBank/DDBJ databases">
        <authorList>
            <person name="Noh H."/>
        </authorList>
    </citation>
    <scope>NUCLEOTIDE SEQUENCE</scope>
    <source>
        <strain evidence="6">DUCC4014</strain>
    </source>
</reference>
<evidence type="ECO:0000256" key="1">
    <source>
        <dbReference type="ARBA" id="ARBA00004127"/>
    </source>
</evidence>
<feature type="transmembrane region" description="Helical" evidence="5">
    <location>
        <begin position="59"/>
        <end position="81"/>
    </location>
</feature>
<dbReference type="GO" id="GO:0012505">
    <property type="term" value="C:endomembrane system"/>
    <property type="evidence" value="ECO:0007669"/>
    <property type="project" value="UniProtKB-SubCell"/>
</dbReference>
<feature type="transmembrane region" description="Helical" evidence="5">
    <location>
        <begin position="215"/>
        <end position="235"/>
    </location>
</feature>
<keyword evidence="2 5" id="KW-0812">Transmembrane</keyword>
<dbReference type="PANTHER" id="PTHR10989:SF16">
    <property type="entry name" value="AT02829P-RELATED"/>
    <property type="match status" value="1"/>
</dbReference>
<dbReference type="RefSeq" id="XP_062627080.1">
    <property type="nucleotide sequence ID" value="XM_062771096.1"/>
</dbReference>
<gene>
    <name evidence="6" type="primary">SPBPJ4664.05</name>
    <name evidence="6" type="ORF">LOC62_03G004576</name>
</gene>
<comment type="subcellular location">
    <subcellularLocation>
        <location evidence="1">Endomembrane system</location>
        <topology evidence="1">Multi-pass membrane protein</topology>
    </subcellularLocation>
</comment>
<dbReference type="Proteomes" id="UP000827549">
    <property type="component" value="Chromosome 3"/>
</dbReference>
<feature type="transmembrane region" description="Helical" evidence="5">
    <location>
        <begin position="136"/>
        <end position="163"/>
    </location>
</feature>